<reference evidence="2" key="1">
    <citation type="submission" date="2021-06" db="EMBL/GenBank/DDBJ databases">
        <authorList>
            <person name="Hodson N. C."/>
            <person name="Mongue J. A."/>
            <person name="Jaron S. K."/>
        </authorList>
    </citation>
    <scope>NUCLEOTIDE SEQUENCE</scope>
</reference>
<evidence type="ECO:0000313" key="2">
    <source>
        <dbReference type="EMBL" id="CAG7730203.1"/>
    </source>
</evidence>
<comment type="caution">
    <text evidence="2">The sequence shown here is derived from an EMBL/GenBank/DDBJ whole genome shotgun (WGS) entry which is preliminary data.</text>
</comment>
<keyword evidence="3" id="KW-1185">Reference proteome</keyword>
<sequence>PIFAVKEDSKPGQFDDAQNAPKKRPAKISRCFDSVSVRSICSSGSVRSLTSNRSKRSSRSRDSASSTPLELTRKCNVRVVEGEIESASVAAMKQLGMIR</sequence>
<dbReference type="Proteomes" id="UP000708208">
    <property type="component" value="Unassembled WGS sequence"/>
</dbReference>
<proteinExistence type="predicted"/>
<feature type="region of interest" description="Disordered" evidence="1">
    <location>
        <begin position="1"/>
        <end position="25"/>
    </location>
</feature>
<dbReference type="EMBL" id="CAJVCH010190532">
    <property type="protein sequence ID" value="CAG7730203.1"/>
    <property type="molecule type" value="Genomic_DNA"/>
</dbReference>
<organism evidence="2 3">
    <name type="scientific">Allacma fusca</name>
    <dbReference type="NCBI Taxonomy" id="39272"/>
    <lineage>
        <taxon>Eukaryota</taxon>
        <taxon>Metazoa</taxon>
        <taxon>Ecdysozoa</taxon>
        <taxon>Arthropoda</taxon>
        <taxon>Hexapoda</taxon>
        <taxon>Collembola</taxon>
        <taxon>Symphypleona</taxon>
        <taxon>Sminthuridae</taxon>
        <taxon>Allacma</taxon>
    </lineage>
</organism>
<evidence type="ECO:0000313" key="3">
    <source>
        <dbReference type="Proteomes" id="UP000708208"/>
    </source>
</evidence>
<accession>A0A8J2NXJ8</accession>
<protein>
    <submittedName>
        <fullName evidence="2">Uncharacterized protein</fullName>
    </submittedName>
</protein>
<dbReference type="AlphaFoldDB" id="A0A8J2NXJ8"/>
<evidence type="ECO:0000256" key="1">
    <source>
        <dbReference type="SAM" id="MobiDB-lite"/>
    </source>
</evidence>
<feature type="non-terminal residue" evidence="2">
    <location>
        <position position="1"/>
    </location>
</feature>
<gene>
    <name evidence="2" type="ORF">AFUS01_LOCUS18865</name>
</gene>
<name>A0A8J2NXJ8_9HEXA</name>
<feature type="compositionally biased region" description="Basic and acidic residues" evidence="1">
    <location>
        <begin position="1"/>
        <end position="10"/>
    </location>
</feature>
<feature type="region of interest" description="Disordered" evidence="1">
    <location>
        <begin position="44"/>
        <end position="70"/>
    </location>
</feature>